<dbReference type="GO" id="GO:0006355">
    <property type="term" value="P:regulation of DNA-templated transcription"/>
    <property type="evidence" value="ECO:0007669"/>
    <property type="project" value="TreeGrafter"/>
</dbReference>
<dbReference type="AlphaFoldDB" id="A0AAI8YZ86"/>
<accession>A0AAI8YZ86</accession>
<feature type="compositionally biased region" description="Basic and acidic residues" evidence="11">
    <location>
        <begin position="315"/>
        <end position="330"/>
    </location>
</feature>
<dbReference type="PROSITE" id="PS50016">
    <property type="entry name" value="ZF_PHD_2"/>
    <property type="match status" value="1"/>
</dbReference>
<feature type="compositionally biased region" description="Polar residues" evidence="11">
    <location>
        <begin position="25"/>
        <end position="53"/>
    </location>
</feature>
<feature type="binding site" evidence="9">
    <location>
        <position position="821"/>
    </location>
    <ligand>
        <name>Zn(2+)</name>
        <dbReference type="ChEBI" id="CHEBI:29105"/>
        <label>2</label>
    </ligand>
</feature>
<feature type="binding site" evidence="9">
    <location>
        <position position="794"/>
    </location>
    <ligand>
        <name>Zn(2+)</name>
        <dbReference type="ChEBI" id="CHEBI:29105"/>
        <label>2</label>
    </ligand>
</feature>
<feature type="region of interest" description="Disordered" evidence="11">
    <location>
        <begin position="456"/>
        <end position="775"/>
    </location>
</feature>
<feature type="compositionally biased region" description="Basic and acidic residues" evidence="11">
    <location>
        <begin position="509"/>
        <end position="527"/>
    </location>
</feature>
<feature type="region of interest" description="Disordered" evidence="11">
    <location>
        <begin position="1"/>
        <end position="82"/>
    </location>
</feature>
<feature type="site" description="Histone H3K4me3 binding" evidence="8">
    <location>
        <position position="786"/>
    </location>
</feature>
<feature type="compositionally biased region" description="Acidic residues" evidence="11">
    <location>
        <begin position="648"/>
        <end position="657"/>
    </location>
</feature>
<feature type="compositionally biased region" description="Low complexity" evidence="11">
    <location>
        <begin position="707"/>
        <end position="736"/>
    </location>
</feature>
<dbReference type="InterPro" id="IPR019787">
    <property type="entry name" value="Znf_PHD-finger"/>
</dbReference>
<feature type="compositionally biased region" description="Basic and acidic residues" evidence="11">
    <location>
        <begin position="658"/>
        <end position="670"/>
    </location>
</feature>
<feature type="binding site" evidence="9">
    <location>
        <position position="803"/>
    </location>
    <ligand>
        <name>Zn(2+)</name>
        <dbReference type="ChEBI" id="CHEBI:29105"/>
        <label>1</label>
    </ligand>
</feature>
<evidence type="ECO:0000259" key="12">
    <source>
        <dbReference type="PROSITE" id="PS50016"/>
    </source>
</evidence>
<dbReference type="InterPro" id="IPR013083">
    <property type="entry name" value="Znf_RING/FYVE/PHD"/>
</dbReference>
<dbReference type="InterPro" id="IPR011011">
    <property type="entry name" value="Znf_FYVE_PHD"/>
</dbReference>
<feature type="compositionally biased region" description="Low complexity" evidence="11">
    <location>
        <begin position="350"/>
        <end position="363"/>
    </location>
</feature>
<evidence type="ECO:0000313" key="14">
    <source>
        <dbReference type="Proteomes" id="UP001296104"/>
    </source>
</evidence>
<feature type="compositionally biased region" description="Polar residues" evidence="11">
    <location>
        <begin position="434"/>
        <end position="444"/>
    </location>
</feature>
<evidence type="ECO:0000256" key="4">
    <source>
        <dbReference type="ARBA" id="ARBA00022771"/>
    </source>
</evidence>
<dbReference type="CDD" id="cd15505">
    <property type="entry name" value="PHD_ING"/>
    <property type="match status" value="1"/>
</dbReference>
<evidence type="ECO:0000256" key="9">
    <source>
        <dbReference type="PIRSR" id="PIRSR628651-51"/>
    </source>
</evidence>
<dbReference type="SUPFAM" id="SSF57903">
    <property type="entry name" value="FYVE/PHD zinc finger"/>
    <property type="match status" value="1"/>
</dbReference>
<keyword evidence="5 9" id="KW-0862">Zinc</keyword>
<keyword evidence="4 10" id="KW-0863">Zinc-finger</keyword>
<keyword evidence="6" id="KW-0156">Chromatin regulator</keyword>
<dbReference type="Proteomes" id="UP001296104">
    <property type="component" value="Unassembled WGS sequence"/>
</dbReference>
<evidence type="ECO:0000256" key="2">
    <source>
        <dbReference type="ARBA" id="ARBA00010210"/>
    </source>
</evidence>
<comment type="caution">
    <text evidence="13">The sequence shown here is derived from an EMBL/GenBank/DDBJ whole genome shotgun (WGS) entry which is preliminary data.</text>
</comment>
<feature type="compositionally biased region" description="Low complexity" evidence="11">
    <location>
        <begin position="160"/>
        <end position="172"/>
    </location>
</feature>
<sequence length="842" mass="90809">MPPASNMRKSSMQTVGLGDSHRGNAFNSTTSNGVPPRRTTASGRTIRQNTTRPANYYARPFGSISTAAGHDNDADDSGNAQPPGFYPAIQYFTDAIAALPKEVMKQFTLVKEVEAKVYSGNEKLGELIDGLMDQPVPRRKQGTSSAAATTAAQGLMSMTANNSTSGSTNASMVNGAPGRHNSAQPSMAGSGNGEEVADTEEEGARRSTYYQLRLLTHSLLANLDEKNVVLAEANRVLAQQESRLDSVWPHVEGELHEESRMGSMTHWAYSDNRQKTKAGAPGAANRRDVAATNNLAAAASLFHENDIANMREKANREVAREKTKGKRTEPTQDSDFDDKPKKGPKGGKGKAAANAAVAATGLGISTNGEPATKRKKTEKGMTVPSMERQPSTQGKGKAAREAPRSTPTTEPAGGKKPKSKPGPPPGRKKPPVSAHNSPMLASSPLASNFAQISVESGAAARPQSARLRQNSTATNLRHERVQEEDSSSRPASAAGKPNGNAEKTNGRRKVQETTEEHDEPSADDRTAKQLQGASEKLKREDTEIPDAGGERQMPNSRSGSNSRKGSGRQSNVGTPRTDTFSGEPAAMLRSRSTRSRPGAREDSSSVEPPVQGAGNGRHKRNMSNSHLVKQLAPFNKSPDLDRHRNRDDIDDEPDSDDRELNNEGPERGDEPPPQEQDEAQQAVDREPRRSSTRRPISRRNTVNTVRSSPAPNSRESSSPVSPPSTSTHGRTTTHTSQPPPPPPPPPPAAEPEPEPAEEEDDESEHDPDDPDEPKYCYCNRGSYGEMVACDNESCPREWFHLGCTELREAPSEEDKWYCRECRPAFTGRGRGVRGGRGRGRGP</sequence>
<evidence type="ECO:0000256" key="11">
    <source>
        <dbReference type="SAM" id="MobiDB-lite"/>
    </source>
</evidence>
<feature type="binding site" evidence="9">
    <location>
        <position position="778"/>
    </location>
    <ligand>
        <name>Zn(2+)</name>
        <dbReference type="ChEBI" id="CHEBI:29105"/>
        <label>1</label>
    </ligand>
</feature>
<feature type="region of interest" description="Disordered" evidence="11">
    <location>
        <begin position="315"/>
        <end position="444"/>
    </location>
</feature>
<gene>
    <name evidence="13" type="ORF">LECACI_7A004713</name>
</gene>
<dbReference type="PANTHER" id="PTHR10333">
    <property type="entry name" value="INHIBITOR OF GROWTH PROTEIN"/>
    <property type="match status" value="1"/>
</dbReference>
<evidence type="ECO:0000256" key="5">
    <source>
        <dbReference type="ARBA" id="ARBA00022833"/>
    </source>
</evidence>
<reference evidence="13" key="1">
    <citation type="submission" date="2023-11" db="EMBL/GenBank/DDBJ databases">
        <authorList>
            <person name="Alioto T."/>
            <person name="Alioto T."/>
            <person name="Gomez Garrido J."/>
        </authorList>
    </citation>
    <scope>NUCLEOTIDE SEQUENCE</scope>
</reference>
<feature type="binding site" evidence="9">
    <location>
        <position position="776"/>
    </location>
    <ligand>
        <name>Zn(2+)</name>
        <dbReference type="ChEBI" id="CHEBI:29105"/>
        <label>1</label>
    </ligand>
</feature>
<evidence type="ECO:0000256" key="10">
    <source>
        <dbReference type="PROSITE-ProRule" id="PRU00146"/>
    </source>
</evidence>
<dbReference type="EMBL" id="CAVMBE010000027">
    <property type="protein sequence ID" value="CAK4019866.1"/>
    <property type="molecule type" value="Genomic_DNA"/>
</dbReference>
<dbReference type="PANTHER" id="PTHR10333:SF42">
    <property type="entry name" value="INHIBITOR OF GROWTH PROTEIN 5"/>
    <property type="match status" value="1"/>
</dbReference>
<dbReference type="GO" id="GO:0008270">
    <property type="term" value="F:zinc ion binding"/>
    <property type="evidence" value="ECO:0007669"/>
    <property type="project" value="UniProtKB-KW"/>
</dbReference>
<organism evidence="13 14">
    <name type="scientific">Lecanosticta acicola</name>
    <dbReference type="NCBI Taxonomy" id="111012"/>
    <lineage>
        <taxon>Eukaryota</taxon>
        <taxon>Fungi</taxon>
        <taxon>Dikarya</taxon>
        <taxon>Ascomycota</taxon>
        <taxon>Pezizomycotina</taxon>
        <taxon>Dothideomycetes</taxon>
        <taxon>Dothideomycetidae</taxon>
        <taxon>Mycosphaerellales</taxon>
        <taxon>Mycosphaerellaceae</taxon>
        <taxon>Lecanosticta</taxon>
    </lineage>
</organism>
<keyword evidence="7" id="KW-0539">Nucleus</keyword>
<comment type="subcellular location">
    <subcellularLocation>
        <location evidence="1">Nucleus</location>
    </subcellularLocation>
</comment>
<comment type="similarity">
    <text evidence="2">Belongs to the ING family.</text>
</comment>
<evidence type="ECO:0000256" key="3">
    <source>
        <dbReference type="ARBA" id="ARBA00022723"/>
    </source>
</evidence>
<dbReference type="InterPro" id="IPR028651">
    <property type="entry name" value="ING_fam"/>
</dbReference>
<feature type="compositionally biased region" description="Low complexity" evidence="11">
    <location>
        <begin position="555"/>
        <end position="571"/>
    </location>
</feature>
<dbReference type="InterPro" id="IPR001965">
    <property type="entry name" value="Znf_PHD"/>
</dbReference>
<feature type="binding site" evidence="9">
    <location>
        <position position="789"/>
    </location>
    <ligand>
        <name>Zn(2+)</name>
        <dbReference type="ChEBI" id="CHEBI:29105"/>
        <label>2</label>
    </ligand>
</feature>
<feature type="site" description="Histone H3K4me3 binding" evidence="8">
    <location>
        <position position="775"/>
    </location>
</feature>
<dbReference type="PROSITE" id="PS01359">
    <property type="entry name" value="ZF_PHD_1"/>
    <property type="match status" value="1"/>
</dbReference>
<evidence type="ECO:0000256" key="6">
    <source>
        <dbReference type="ARBA" id="ARBA00022853"/>
    </source>
</evidence>
<feature type="binding site" evidence="9">
    <location>
        <position position="800"/>
    </location>
    <ligand>
        <name>Zn(2+)</name>
        <dbReference type="ChEBI" id="CHEBI:29105"/>
        <label>1</label>
    </ligand>
</feature>
<protein>
    <submittedName>
        <fullName evidence="13">Chromatin modification-related png1</fullName>
    </submittedName>
</protein>
<evidence type="ECO:0000256" key="8">
    <source>
        <dbReference type="PIRSR" id="PIRSR628651-50"/>
    </source>
</evidence>
<feature type="compositionally biased region" description="Acidic residues" evidence="11">
    <location>
        <begin position="751"/>
        <end position="771"/>
    </location>
</feature>
<proteinExistence type="inferred from homology"/>
<evidence type="ECO:0000313" key="13">
    <source>
        <dbReference type="EMBL" id="CAK4019866.1"/>
    </source>
</evidence>
<evidence type="ECO:0000256" key="1">
    <source>
        <dbReference type="ARBA" id="ARBA00004123"/>
    </source>
</evidence>
<dbReference type="SMART" id="SM01408">
    <property type="entry name" value="ING"/>
    <property type="match status" value="1"/>
</dbReference>
<dbReference type="InterPro" id="IPR024610">
    <property type="entry name" value="ING_N_histone-binding"/>
</dbReference>
<dbReference type="Gene3D" id="3.30.40.10">
    <property type="entry name" value="Zinc/RING finger domain, C3HC4 (zinc finger)"/>
    <property type="match status" value="1"/>
</dbReference>
<feature type="domain" description="PHD-type" evidence="12">
    <location>
        <begin position="773"/>
        <end position="824"/>
    </location>
</feature>
<name>A0AAI8YZ86_9PEZI</name>
<feature type="compositionally biased region" description="Basic and acidic residues" evidence="11">
    <location>
        <begin position="638"/>
        <end position="647"/>
    </location>
</feature>
<keyword evidence="14" id="KW-1185">Reference proteome</keyword>
<keyword evidence="3 9" id="KW-0479">Metal-binding</keyword>
<dbReference type="InterPro" id="IPR019786">
    <property type="entry name" value="Zinc_finger_PHD-type_CS"/>
</dbReference>
<feature type="compositionally biased region" description="Polar residues" evidence="11">
    <location>
        <begin position="466"/>
        <end position="475"/>
    </location>
</feature>
<feature type="compositionally biased region" description="Basic and acidic residues" evidence="11">
    <location>
        <begin position="476"/>
        <end position="487"/>
    </location>
</feature>
<feature type="region of interest" description="Disordered" evidence="11">
    <location>
        <begin position="160"/>
        <end position="203"/>
    </location>
</feature>
<dbReference type="GO" id="GO:0006325">
    <property type="term" value="P:chromatin organization"/>
    <property type="evidence" value="ECO:0007669"/>
    <property type="project" value="UniProtKB-KW"/>
</dbReference>
<feature type="binding site" evidence="9">
    <location>
        <position position="818"/>
    </location>
    <ligand>
        <name>Zn(2+)</name>
        <dbReference type="ChEBI" id="CHEBI:29105"/>
        <label>2</label>
    </ligand>
</feature>
<feature type="site" description="Histone H3K4me3 binding" evidence="8">
    <location>
        <position position="790"/>
    </location>
</feature>
<feature type="compositionally biased region" description="Pro residues" evidence="11">
    <location>
        <begin position="737"/>
        <end position="750"/>
    </location>
</feature>
<dbReference type="GO" id="GO:0033698">
    <property type="term" value="C:Rpd3L complex"/>
    <property type="evidence" value="ECO:0007669"/>
    <property type="project" value="TreeGrafter"/>
</dbReference>
<evidence type="ECO:0000256" key="7">
    <source>
        <dbReference type="ARBA" id="ARBA00023242"/>
    </source>
</evidence>
<feature type="site" description="Histone H3K4me3 binding" evidence="8">
    <location>
        <position position="798"/>
    </location>
</feature>
<dbReference type="SMART" id="SM00249">
    <property type="entry name" value="PHD"/>
    <property type="match status" value="1"/>
</dbReference>
<dbReference type="GO" id="GO:0070210">
    <property type="term" value="C:Rpd3L-Expanded complex"/>
    <property type="evidence" value="ECO:0007669"/>
    <property type="project" value="TreeGrafter"/>
</dbReference>